<dbReference type="Pfam" id="PF19045">
    <property type="entry name" value="Ligase_CoA_2"/>
    <property type="match status" value="1"/>
</dbReference>
<evidence type="ECO:0000259" key="1">
    <source>
        <dbReference type="SMART" id="SM00881"/>
    </source>
</evidence>
<name>A0ABS6BA76_9NOCA</name>
<proteinExistence type="predicted"/>
<reference evidence="2 3" key="1">
    <citation type="submission" date="2021-06" db="EMBL/GenBank/DDBJ databases">
        <title>Actinomycetes sequencing.</title>
        <authorList>
            <person name="Shan Q."/>
        </authorList>
    </citation>
    <scope>NUCLEOTIDE SEQUENCE [LARGE SCALE GENOMIC DNA]</scope>
    <source>
        <strain evidence="2 3">NEAU-G5</strain>
    </source>
</reference>
<dbReference type="RefSeq" id="WP_215922745.1">
    <property type="nucleotide sequence ID" value="NZ_JAHKNI010000015.1"/>
</dbReference>
<dbReference type="GO" id="GO:0016874">
    <property type="term" value="F:ligase activity"/>
    <property type="evidence" value="ECO:0007669"/>
    <property type="project" value="UniProtKB-KW"/>
</dbReference>
<dbReference type="Gene3D" id="3.30.1490.20">
    <property type="entry name" value="ATP-grasp fold, A domain"/>
    <property type="match status" value="1"/>
</dbReference>
<dbReference type="SUPFAM" id="SSF52210">
    <property type="entry name" value="Succinyl-CoA synthetase domains"/>
    <property type="match status" value="2"/>
</dbReference>
<dbReference type="Gene3D" id="3.40.50.261">
    <property type="entry name" value="Succinyl-CoA synthetase domains"/>
    <property type="match status" value="2"/>
</dbReference>
<dbReference type="Proteomes" id="UP000733379">
    <property type="component" value="Unassembled WGS sequence"/>
</dbReference>
<dbReference type="InterPro" id="IPR036291">
    <property type="entry name" value="NAD(P)-bd_dom_sf"/>
</dbReference>
<dbReference type="Pfam" id="PF13607">
    <property type="entry name" value="Succ_CoA_lig"/>
    <property type="match status" value="1"/>
</dbReference>
<sequence>MAPTPAPTTDSDLRVFCDPASVAVVGSTADPAKWGYWLAKGALSGRHRRQVYLVNRSRAEILGEASHADLGELPTVPELVALCVPGPHVSTVVDQALALGVRGFLGITSGVPDEPGIAKRIRAAGARLVGMNSLGLYDAAHELCLAWGQFTAGPIAVVSQSGQVGSEIALLAARSGLGVSRFVSIGNQTDVRAAELLGELAADEATRVVALYLESFAGGAEIVEALTLLRRAGKHTIVLTVGGSEASTRLARSHTGSLTSSTDVVDAALRVAGAVRVGTPAELVDLARLLLASPLPGGRRVAIVGDSGGQTGIAADVTSAAGLRVPEFSTGLESALAGQLPTGAACSNPVDLAGAGEQDLASYSDIVARLLNSDEVDAVVLTGYFGTYGADTPSLAERELEILRRMGAASAAAGKPLLVHAMVEGNAALDELRAKSIPAYPAIDTAVRALANAARLAASGREQRRPARRTDPIEVGYLGAQKLLRDTGIRFPSCVSVRGREDLGVVAERLAAPYVLKAAWLEHKSEIGGVMVGIADTEALAAAFDIMHAALGDGDYVVEELDTRPNTVEILLGARRDPDLGAVIVVGAGGTEAEVYRDVAVEAAPVDPDTARTMLERLTCFPLLRGWRGKPAVDIDALAAAVAAVSELAAAHPDIAEIEINPLRVSPDGVLAVDALVIEQHP</sequence>
<dbReference type="EMBL" id="JAHKNI010000015">
    <property type="protein sequence ID" value="MBU3066675.1"/>
    <property type="molecule type" value="Genomic_DNA"/>
</dbReference>
<evidence type="ECO:0000313" key="3">
    <source>
        <dbReference type="Proteomes" id="UP000733379"/>
    </source>
</evidence>
<dbReference type="Gene3D" id="3.40.50.720">
    <property type="entry name" value="NAD(P)-binding Rossmann-like Domain"/>
    <property type="match status" value="1"/>
</dbReference>
<dbReference type="InterPro" id="IPR016102">
    <property type="entry name" value="Succinyl-CoA_synth-like"/>
</dbReference>
<dbReference type="SUPFAM" id="SSF56059">
    <property type="entry name" value="Glutathione synthetase ATP-binding domain-like"/>
    <property type="match status" value="1"/>
</dbReference>
<dbReference type="InterPro" id="IPR003781">
    <property type="entry name" value="CoA-bd"/>
</dbReference>
<accession>A0ABS6BA76</accession>
<dbReference type="SMART" id="SM00881">
    <property type="entry name" value="CoA_binding"/>
    <property type="match status" value="1"/>
</dbReference>
<dbReference type="Gene3D" id="3.30.470.20">
    <property type="entry name" value="ATP-grasp fold, B domain"/>
    <property type="match status" value="1"/>
</dbReference>
<protein>
    <submittedName>
        <fullName evidence="2">Acetate--CoA ligase family protein</fullName>
    </submittedName>
</protein>
<dbReference type="InterPro" id="IPR013815">
    <property type="entry name" value="ATP_grasp_subdomain_1"/>
</dbReference>
<organism evidence="2 3">
    <name type="scientific">Nocardia albiluteola</name>
    <dbReference type="NCBI Taxonomy" id="2842303"/>
    <lineage>
        <taxon>Bacteria</taxon>
        <taxon>Bacillati</taxon>
        <taxon>Actinomycetota</taxon>
        <taxon>Actinomycetes</taxon>
        <taxon>Mycobacteriales</taxon>
        <taxon>Nocardiaceae</taxon>
        <taxon>Nocardia</taxon>
    </lineage>
</organism>
<gene>
    <name evidence="2" type="ORF">KO481_34805</name>
</gene>
<keyword evidence="2" id="KW-0436">Ligase</keyword>
<dbReference type="SUPFAM" id="SSF51735">
    <property type="entry name" value="NAD(P)-binding Rossmann-fold domains"/>
    <property type="match status" value="1"/>
</dbReference>
<dbReference type="PANTHER" id="PTHR42793">
    <property type="entry name" value="COA BINDING DOMAIN CONTAINING PROTEIN"/>
    <property type="match status" value="1"/>
</dbReference>
<keyword evidence="3" id="KW-1185">Reference proteome</keyword>
<dbReference type="PANTHER" id="PTHR42793:SF1">
    <property type="entry name" value="PEPTIDYL-LYSINE N-ACETYLTRANSFERASE PATZ"/>
    <property type="match status" value="1"/>
</dbReference>
<evidence type="ECO:0000313" key="2">
    <source>
        <dbReference type="EMBL" id="MBU3066675.1"/>
    </source>
</evidence>
<dbReference type="Pfam" id="PF13380">
    <property type="entry name" value="CoA_binding_2"/>
    <property type="match status" value="1"/>
</dbReference>
<feature type="domain" description="CoA-binding" evidence="1">
    <location>
        <begin position="16"/>
        <end position="111"/>
    </location>
</feature>
<dbReference type="Pfam" id="PF13549">
    <property type="entry name" value="ATP-grasp_5"/>
    <property type="match status" value="1"/>
</dbReference>
<dbReference type="InterPro" id="IPR043938">
    <property type="entry name" value="Ligase_CoA_dom"/>
</dbReference>
<dbReference type="InterPro" id="IPR032875">
    <property type="entry name" value="Succ_CoA_lig_flav_dom"/>
</dbReference>
<comment type="caution">
    <text evidence="2">The sequence shown here is derived from an EMBL/GenBank/DDBJ whole genome shotgun (WGS) entry which is preliminary data.</text>
</comment>